<dbReference type="EMBL" id="QSAV01000064">
    <property type="protein sequence ID" value="RGW74965.1"/>
    <property type="molecule type" value="Genomic_DNA"/>
</dbReference>
<protein>
    <submittedName>
        <fullName evidence="1">Uncharacterized protein</fullName>
    </submittedName>
</protein>
<name>A0AA92U8Y5_9BACT</name>
<proteinExistence type="predicted"/>
<evidence type="ECO:0000313" key="2">
    <source>
        <dbReference type="Proteomes" id="UP000285776"/>
    </source>
</evidence>
<dbReference type="AlphaFoldDB" id="A0AA92U8Y5"/>
<dbReference type="Proteomes" id="UP000285776">
    <property type="component" value="Unassembled WGS sequence"/>
</dbReference>
<organism evidence="1 2">
    <name type="scientific">Segatella copri</name>
    <dbReference type="NCBI Taxonomy" id="165179"/>
    <lineage>
        <taxon>Bacteria</taxon>
        <taxon>Pseudomonadati</taxon>
        <taxon>Bacteroidota</taxon>
        <taxon>Bacteroidia</taxon>
        <taxon>Bacteroidales</taxon>
        <taxon>Prevotellaceae</taxon>
        <taxon>Segatella</taxon>
    </lineage>
</organism>
<reference evidence="1 2" key="1">
    <citation type="submission" date="2018-08" db="EMBL/GenBank/DDBJ databases">
        <title>A genome reference for cultivated species of the human gut microbiota.</title>
        <authorList>
            <person name="Zou Y."/>
            <person name="Xue W."/>
            <person name="Luo G."/>
        </authorList>
    </citation>
    <scope>NUCLEOTIDE SEQUENCE [LARGE SCALE GENOMIC DNA]</scope>
    <source>
        <strain evidence="1 2">AF10-17</strain>
    </source>
</reference>
<sequence>MTVVRTISKDSISVFDFMCLLMARNLFVYNHYLVENMVKKIILLLVVILPLCGCNQKVQGTETSENDSIAEFFRKFYVGCNDYYVQRVNVDDSKGKAYCQALQDDFVSFLKNFCCDDIVADVNRMNFDIYGCDIDTLNDSVFGSLYVEKMKYDKNVYIVHLQTDSLHIQRPYTLTKQGGKMKISAIGKRKLPMVFCNDTLWIKDSPQCIDEFNKWHGVAISTNYDVVDSLKLAKDFRVAILSPNFDSWKDAPIPPICSDRLLLVEYKNKQEVYDNVIGNGEPTGGWLPYEMLVKPWEDKTTDFVERSDFILSYGDGNGYKIYYTIGIKMIEGKAYVTGIKWEEHDSGLSFRKQIVQEYDGKQMPLSSYSRCMPWELSQE</sequence>
<evidence type="ECO:0000313" key="1">
    <source>
        <dbReference type="EMBL" id="RGW74965.1"/>
    </source>
</evidence>
<comment type="caution">
    <text evidence="1">The sequence shown here is derived from an EMBL/GenBank/DDBJ whole genome shotgun (WGS) entry which is preliminary data.</text>
</comment>
<accession>A0AA92U8Y5</accession>
<gene>
    <name evidence="1" type="ORF">DWV53_14040</name>
</gene>